<gene>
    <name evidence="1" type="ORF">CJ301_18345</name>
</gene>
<evidence type="ECO:0000313" key="1">
    <source>
        <dbReference type="EMBL" id="PHP26085.1"/>
    </source>
</evidence>
<comment type="caution">
    <text evidence="1">The sequence shown here is derived from an EMBL/GenBank/DDBJ whole genome shotgun (WGS) entry which is preliminary data.</text>
</comment>
<organism evidence="1 2">
    <name type="scientific">Limimaricola cinnabarinus</name>
    <dbReference type="NCBI Taxonomy" id="1125964"/>
    <lineage>
        <taxon>Bacteria</taxon>
        <taxon>Pseudomonadati</taxon>
        <taxon>Pseudomonadota</taxon>
        <taxon>Alphaproteobacteria</taxon>
        <taxon>Rhodobacterales</taxon>
        <taxon>Paracoccaceae</taxon>
        <taxon>Limimaricola</taxon>
    </lineage>
</organism>
<dbReference type="Proteomes" id="UP000221860">
    <property type="component" value="Unassembled WGS sequence"/>
</dbReference>
<dbReference type="EMBL" id="NQWH01000079">
    <property type="protein sequence ID" value="PHP26085.1"/>
    <property type="molecule type" value="Genomic_DNA"/>
</dbReference>
<reference evidence="1 2" key="1">
    <citation type="submission" date="2017-08" db="EMBL/GenBank/DDBJ databases">
        <title>Draft Genome Sequence of Loktanella cinnabarina Strain XM1, Isolated from Coastal Surface Water.</title>
        <authorList>
            <person name="Ma R."/>
            <person name="Wang J."/>
            <person name="Wang Q."/>
            <person name="Ma Z."/>
            <person name="Li J."/>
            <person name="Chen L."/>
        </authorList>
    </citation>
    <scope>NUCLEOTIDE SEQUENCE [LARGE SCALE GENOMIC DNA]</scope>
    <source>
        <strain evidence="1 2">XM1</strain>
    </source>
</reference>
<protein>
    <submittedName>
        <fullName evidence="1">Uncharacterized protein</fullName>
    </submittedName>
</protein>
<proteinExistence type="predicted"/>
<name>A0A2G1MBH6_9RHOB</name>
<accession>A0A2G1MBH6</accession>
<keyword evidence="2" id="KW-1185">Reference proteome</keyword>
<sequence>MRLSSLCIAGAWLGPAVEIRKRPVLGRSWEGREMISCTRIYNVAYYLASTELAGQEAAVGQKAVDRALTTVPEATRRDRPNADPCDGPGCWVVLHP</sequence>
<dbReference type="AlphaFoldDB" id="A0A2G1MBH6"/>
<evidence type="ECO:0000313" key="2">
    <source>
        <dbReference type="Proteomes" id="UP000221860"/>
    </source>
</evidence>
<feature type="non-terminal residue" evidence="1">
    <location>
        <position position="96"/>
    </location>
</feature>